<dbReference type="OrthoDB" id="10600320at2759"/>
<proteinExistence type="predicted"/>
<organism evidence="1 2">
    <name type="scientific">Chloebia gouldiae</name>
    <name type="common">Gouldian finch</name>
    <name type="synonym">Erythrura gouldiae</name>
    <dbReference type="NCBI Taxonomy" id="44316"/>
    <lineage>
        <taxon>Eukaryota</taxon>
        <taxon>Metazoa</taxon>
        <taxon>Chordata</taxon>
        <taxon>Craniata</taxon>
        <taxon>Vertebrata</taxon>
        <taxon>Euteleostomi</taxon>
        <taxon>Archelosauria</taxon>
        <taxon>Archosauria</taxon>
        <taxon>Dinosauria</taxon>
        <taxon>Saurischia</taxon>
        <taxon>Theropoda</taxon>
        <taxon>Coelurosauria</taxon>
        <taxon>Aves</taxon>
        <taxon>Neognathae</taxon>
        <taxon>Neoaves</taxon>
        <taxon>Telluraves</taxon>
        <taxon>Australaves</taxon>
        <taxon>Passeriformes</taxon>
        <taxon>Passeroidea</taxon>
        <taxon>Passeridae</taxon>
        <taxon>Chloebia</taxon>
    </lineage>
</organism>
<dbReference type="EMBL" id="QUSF01000004">
    <property type="protein sequence ID" value="RLW10111.1"/>
    <property type="molecule type" value="Genomic_DNA"/>
</dbReference>
<name>A0A3L8SXD4_CHLGU</name>
<protein>
    <submittedName>
        <fullName evidence="1">Uncharacterized protein</fullName>
    </submittedName>
</protein>
<keyword evidence="2" id="KW-1185">Reference proteome</keyword>
<dbReference type="AlphaFoldDB" id="A0A3L8SXD4"/>
<sequence length="97" mass="11043">MELGEVLVMPWNHGLLWLGREHRIIDTLWSDCTAKNIPDCLLTLVDSRSVFHSSCLGMAVAVGSSGRSSWRPAEKHLNKRCQKEFELLHNEICRNPT</sequence>
<comment type="caution">
    <text evidence="1">The sequence shown here is derived from an EMBL/GenBank/DDBJ whole genome shotgun (WGS) entry which is preliminary data.</text>
</comment>
<reference evidence="1 2" key="1">
    <citation type="journal article" date="2018" name="Proc. R. Soc. B">
        <title>A non-coding region near Follistatin controls head colour polymorphism in the Gouldian finch.</title>
        <authorList>
            <person name="Toomey M.B."/>
            <person name="Marques C.I."/>
            <person name="Andrade P."/>
            <person name="Araujo P.M."/>
            <person name="Sabatino S."/>
            <person name="Gazda M.A."/>
            <person name="Afonso S."/>
            <person name="Lopes R.J."/>
            <person name="Corbo J.C."/>
            <person name="Carneiro M."/>
        </authorList>
    </citation>
    <scope>NUCLEOTIDE SEQUENCE [LARGE SCALE GENOMIC DNA]</scope>
    <source>
        <strain evidence="1">Red01</strain>
        <tissue evidence="1">Muscle</tissue>
    </source>
</reference>
<evidence type="ECO:0000313" key="1">
    <source>
        <dbReference type="EMBL" id="RLW10111.1"/>
    </source>
</evidence>
<evidence type="ECO:0000313" key="2">
    <source>
        <dbReference type="Proteomes" id="UP000276834"/>
    </source>
</evidence>
<accession>A0A3L8SXD4</accession>
<dbReference type="Proteomes" id="UP000276834">
    <property type="component" value="Unassembled WGS sequence"/>
</dbReference>
<gene>
    <name evidence="1" type="ORF">DV515_00002528</name>
</gene>